<keyword evidence="2" id="KW-1185">Reference proteome</keyword>
<reference evidence="1 2" key="2">
    <citation type="journal article" date="2022" name="Mol. Ecol. Resour.">
        <title>The genomes of chicory, endive, great burdock and yacon provide insights into Asteraceae paleo-polyploidization history and plant inulin production.</title>
        <authorList>
            <person name="Fan W."/>
            <person name="Wang S."/>
            <person name="Wang H."/>
            <person name="Wang A."/>
            <person name="Jiang F."/>
            <person name="Liu H."/>
            <person name="Zhao H."/>
            <person name="Xu D."/>
            <person name="Zhang Y."/>
        </authorList>
    </citation>
    <scope>NUCLEOTIDE SEQUENCE [LARGE SCALE GENOMIC DNA]</scope>
    <source>
        <strain evidence="2">cv. Punajuju</strain>
        <tissue evidence="1">Leaves</tissue>
    </source>
</reference>
<gene>
    <name evidence="1" type="ORF">L2E82_25208</name>
</gene>
<comment type="caution">
    <text evidence="1">The sequence shown here is derived from an EMBL/GenBank/DDBJ whole genome shotgun (WGS) entry which is preliminary data.</text>
</comment>
<sequence>MGFMTDERGSSRRESTEEISVMDVSNSHGAVRRSRDTDGTSSGTVKRRRFDSEEQKNVFHLQYQSRRDIDVIFQENVVLTAVSSASDHVSSFICSMKDVSRPDLQAECLSEAEIFMSSNDSFSRDTSASSVVSLESEEMESLSTSTPKQKMTSTAAASEATSRRKPPPPAMIPSPTELEEFFSKAEKYEQKRFAEKYNYDIVKDVPMEGRYQWVRLKP</sequence>
<dbReference type="Proteomes" id="UP001055811">
    <property type="component" value="Linkage Group LG04"/>
</dbReference>
<name>A0ACB9E3W9_CICIN</name>
<evidence type="ECO:0000313" key="1">
    <source>
        <dbReference type="EMBL" id="KAI3753162.1"/>
    </source>
</evidence>
<proteinExistence type="predicted"/>
<reference evidence="2" key="1">
    <citation type="journal article" date="2022" name="Mol. Ecol. Resour.">
        <title>The genomes of chicory, endive, great burdock and yacon provide insights into Asteraceae palaeo-polyploidization history and plant inulin production.</title>
        <authorList>
            <person name="Fan W."/>
            <person name="Wang S."/>
            <person name="Wang H."/>
            <person name="Wang A."/>
            <person name="Jiang F."/>
            <person name="Liu H."/>
            <person name="Zhao H."/>
            <person name="Xu D."/>
            <person name="Zhang Y."/>
        </authorList>
    </citation>
    <scope>NUCLEOTIDE SEQUENCE [LARGE SCALE GENOMIC DNA]</scope>
    <source>
        <strain evidence="2">cv. Punajuju</strain>
    </source>
</reference>
<accession>A0ACB9E3W9</accession>
<evidence type="ECO:0000313" key="2">
    <source>
        <dbReference type="Proteomes" id="UP001055811"/>
    </source>
</evidence>
<dbReference type="EMBL" id="CM042012">
    <property type="protein sequence ID" value="KAI3753162.1"/>
    <property type="molecule type" value="Genomic_DNA"/>
</dbReference>
<protein>
    <submittedName>
        <fullName evidence="1">Uncharacterized protein</fullName>
    </submittedName>
</protein>
<organism evidence="1 2">
    <name type="scientific">Cichorium intybus</name>
    <name type="common">Chicory</name>
    <dbReference type="NCBI Taxonomy" id="13427"/>
    <lineage>
        <taxon>Eukaryota</taxon>
        <taxon>Viridiplantae</taxon>
        <taxon>Streptophyta</taxon>
        <taxon>Embryophyta</taxon>
        <taxon>Tracheophyta</taxon>
        <taxon>Spermatophyta</taxon>
        <taxon>Magnoliopsida</taxon>
        <taxon>eudicotyledons</taxon>
        <taxon>Gunneridae</taxon>
        <taxon>Pentapetalae</taxon>
        <taxon>asterids</taxon>
        <taxon>campanulids</taxon>
        <taxon>Asterales</taxon>
        <taxon>Asteraceae</taxon>
        <taxon>Cichorioideae</taxon>
        <taxon>Cichorieae</taxon>
        <taxon>Cichoriinae</taxon>
        <taxon>Cichorium</taxon>
    </lineage>
</organism>